<gene>
    <name evidence="1" type="ORF">MRATA1EN1_LOCUS4018</name>
</gene>
<accession>A0ABN8Y5G8</accession>
<organism evidence="1 2">
    <name type="scientific">Rangifer tarandus platyrhynchus</name>
    <name type="common">Svalbard reindeer</name>
    <dbReference type="NCBI Taxonomy" id="3082113"/>
    <lineage>
        <taxon>Eukaryota</taxon>
        <taxon>Metazoa</taxon>
        <taxon>Chordata</taxon>
        <taxon>Craniata</taxon>
        <taxon>Vertebrata</taxon>
        <taxon>Euteleostomi</taxon>
        <taxon>Mammalia</taxon>
        <taxon>Eutheria</taxon>
        <taxon>Laurasiatheria</taxon>
        <taxon>Artiodactyla</taxon>
        <taxon>Ruminantia</taxon>
        <taxon>Pecora</taxon>
        <taxon>Cervidae</taxon>
        <taxon>Odocoileinae</taxon>
        <taxon>Rangifer</taxon>
    </lineage>
</organism>
<keyword evidence="2" id="KW-1185">Reference proteome</keyword>
<reference evidence="1" key="1">
    <citation type="submission" date="2023-04" db="EMBL/GenBank/DDBJ databases">
        <authorList>
            <consortium name="ELIXIR-Norway"/>
        </authorList>
    </citation>
    <scope>NUCLEOTIDE SEQUENCE [LARGE SCALE GENOMIC DNA]</scope>
</reference>
<sequence length="103" mass="11418">MCSSAVTLSYRHRPPQGVWTWGVPAGVPATPPNLLQPRAAGLVFSDSVCSWNCRQGILAAPWGPNVGLLPLRHLCTHERSLKMRELKKTIGAFANMFLSYWLM</sequence>
<evidence type="ECO:0000313" key="2">
    <source>
        <dbReference type="Proteomes" id="UP001176941"/>
    </source>
</evidence>
<name>A0ABN8Y5G8_RANTA</name>
<dbReference type="Proteomes" id="UP001176941">
    <property type="component" value="Chromosome 12"/>
</dbReference>
<protein>
    <submittedName>
        <fullName evidence="1">Uncharacterized protein</fullName>
    </submittedName>
</protein>
<proteinExistence type="predicted"/>
<dbReference type="EMBL" id="OX459948">
    <property type="protein sequence ID" value="CAI9155056.1"/>
    <property type="molecule type" value="Genomic_DNA"/>
</dbReference>
<evidence type="ECO:0000313" key="1">
    <source>
        <dbReference type="EMBL" id="CAI9155056.1"/>
    </source>
</evidence>